<accession>A0A2W1BRR5</accession>
<gene>
    <name evidence="2" type="primary">HaOG204817</name>
    <name evidence="2" type="ORF">B5X24_HaOG204817</name>
</gene>
<dbReference type="Proteomes" id="UP000249218">
    <property type="component" value="Unassembled WGS sequence"/>
</dbReference>
<proteinExistence type="predicted"/>
<name>A0A2W1BRR5_HELAM</name>
<feature type="coiled-coil region" evidence="1">
    <location>
        <begin position="109"/>
        <end position="136"/>
    </location>
</feature>
<dbReference type="EMBL" id="KZ149962">
    <property type="protein sequence ID" value="PZC76305.1"/>
    <property type="molecule type" value="Genomic_DNA"/>
</dbReference>
<evidence type="ECO:0000313" key="2">
    <source>
        <dbReference type="EMBL" id="PZC76305.1"/>
    </source>
</evidence>
<dbReference type="AlphaFoldDB" id="A0A2W1BRR5"/>
<organism evidence="2 3">
    <name type="scientific">Helicoverpa armigera</name>
    <name type="common">Cotton bollworm</name>
    <name type="synonym">Heliothis armigera</name>
    <dbReference type="NCBI Taxonomy" id="29058"/>
    <lineage>
        <taxon>Eukaryota</taxon>
        <taxon>Metazoa</taxon>
        <taxon>Ecdysozoa</taxon>
        <taxon>Arthropoda</taxon>
        <taxon>Hexapoda</taxon>
        <taxon>Insecta</taxon>
        <taxon>Pterygota</taxon>
        <taxon>Neoptera</taxon>
        <taxon>Endopterygota</taxon>
        <taxon>Lepidoptera</taxon>
        <taxon>Glossata</taxon>
        <taxon>Ditrysia</taxon>
        <taxon>Noctuoidea</taxon>
        <taxon>Noctuidae</taxon>
        <taxon>Heliothinae</taxon>
        <taxon>Helicoverpa</taxon>
    </lineage>
</organism>
<keyword evidence="3" id="KW-1185">Reference proteome</keyword>
<sequence length="171" mass="19469">MSASKKSMSDVSKPPKVKKYKMMDDIKVIQESSSDSSGHGTVCYGVLSQEHARPRIKAQKSSVSRMSIDEASSNASLSSSITRFRGDFDTFKCKMRIFGESLNLCRCIADDFRSRLSTMEKRLDNLEKRQRLYRSASNYSAIIQKNKLLSYKCLKEMKILNIYKVAIVLKI</sequence>
<keyword evidence="1" id="KW-0175">Coiled coil</keyword>
<protein>
    <submittedName>
        <fullName evidence="2">Uncharacterized protein</fullName>
    </submittedName>
</protein>
<reference evidence="2 3" key="1">
    <citation type="journal article" date="2017" name="BMC Biol.">
        <title>Genomic innovations, transcriptional plasticity and gene loss underlying the evolution and divergence of two highly polyphagous and invasive Helicoverpa pest species.</title>
        <authorList>
            <person name="Pearce S.L."/>
            <person name="Clarke D.F."/>
            <person name="East P.D."/>
            <person name="Elfekih S."/>
            <person name="Gordon K.H."/>
            <person name="Jermiin L.S."/>
            <person name="McGaughran A."/>
            <person name="Oakeshott J.G."/>
            <person name="Papanikolaou A."/>
            <person name="Perera O.P."/>
            <person name="Rane R.V."/>
            <person name="Richards S."/>
            <person name="Tay W.T."/>
            <person name="Walsh T.K."/>
            <person name="Anderson A."/>
            <person name="Anderson C.J."/>
            <person name="Asgari S."/>
            <person name="Board P.G."/>
            <person name="Bretschneider A."/>
            <person name="Campbell P.M."/>
            <person name="Chertemps T."/>
            <person name="Christeller J.T."/>
            <person name="Coppin C.W."/>
            <person name="Downes S.J."/>
            <person name="Duan G."/>
            <person name="Farnsworth C.A."/>
            <person name="Good R.T."/>
            <person name="Han L.B."/>
            <person name="Han Y.C."/>
            <person name="Hatje K."/>
            <person name="Horne I."/>
            <person name="Huang Y.P."/>
            <person name="Hughes D.S."/>
            <person name="Jacquin-Joly E."/>
            <person name="James W."/>
            <person name="Jhangiani S."/>
            <person name="Kollmar M."/>
            <person name="Kuwar S.S."/>
            <person name="Li S."/>
            <person name="Liu N.Y."/>
            <person name="Maibeche M.T."/>
            <person name="Miller J.R."/>
            <person name="Montagne N."/>
            <person name="Perry T."/>
            <person name="Qu J."/>
            <person name="Song S.V."/>
            <person name="Sutton G.G."/>
            <person name="Vogel H."/>
            <person name="Walenz B.P."/>
            <person name="Xu W."/>
            <person name="Zhang H.J."/>
            <person name="Zou Z."/>
            <person name="Batterham P."/>
            <person name="Edwards O.R."/>
            <person name="Feyereisen R."/>
            <person name="Gibbs R.A."/>
            <person name="Heckel D.G."/>
            <person name="McGrath A."/>
            <person name="Robin C."/>
            <person name="Scherer S.E."/>
            <person name="Worley K.C."/>
            <person name="Wu Y.D."/>
        </authorList>
    </citation>
    <scope>NUCLEOTIDE SEQUENCE [LARGE SCALE GENOMIC DNA]</scope>
    <source>
        <strain evidence="2">Harm_GR_Male_#8</strain>
        <tissue evidence="2">Whole organism</tissue>
    </source>
</reference>
<evidence type="ECO:0000256" key="1">
    <source>
        <dbReference type="SAM" id="Coils"/>
    </source>
</evidence>
<evidence type="ECO:0000313" key="3">
    <source>
        <dbReference type="Proteomes" id="UP000249218"/>
    </source>
</evidence>